<comment type="caution">
    <text evidence="1">The sequence shown here is derived from an EMBL/GenBank/DDBJ whole genome shotgun (WGS) entry which is preliminary data.</text>
</comment>
<dbReference type="RefSeq" id="WP_113846129.1">
    <property type="nucleotide sequence ID" value="NZ_LEPB01000004.1"/>
</dbReference>
<dbReference type="Proteomes" id="UP000252797">
    <property type="component" value="Unassembled WGS sequence"/>
</dbReference>
<gene>
    <name evidence="1" type="ORF">EA71_02235</name>
</gene>
<dbReference type="Pfam" id="PF13552">
    <property type="entry name" value="DUF4127"/>
    <property type="match status" value="1"/>
</dbReference>
<evidence type="ECO:0000313" key="2">
    <source>
        <dbReference type="Proteomes" id="UP000252797"/>
    </source>
</evidence>
<proteinExistence type="predicted"/>
<dbReference type="EMBL" id="LEPB01000004">
    <property type="protein sequence ID" value="RCA11476.1"/>
    <property type="molecule type" value="Genomic_DNA"/>
</dbReference>
<organism evidence="1 2">
    <name type="scientific">Enterococcus durans</name>
    <dbReference type="NCBI Taxonomy" id="53345"/>
    <lineage>
        <taxon>Bacteria</taxon>
        <taxon>Bacillati</taxon>
        <taxon>Bacillota</taxon>
        <taxon>Bacilli</taxon>
        <taxon>Lactobacillales</taxon>
        <taxon>Enterococcaceae</taxon>
        <taxon>Enterococcus</taxon>
    </lineage>
</organism>
<dbReference type="STRING" id="53345.LIU_11625"/>
<sequence>MVKILYVPLDERPCNIDYPVNTAMVARDIELMVLPKGLMGYKKTPGNTKAIADFIAKAAKEVDYAVISTEMLLYGGLLPSRLHHFEAPQISAYEQKIRQLKNENPQLKLYLSNLIMRTPKYDSSDEEPDYYETYGAAIFRHGWLQDKAVREGLTEEETDEMALLKQKIPAEYLVDYEKRRIFNAEVDLTNIRLVEAGVIDFLAIPQDDSAPYGYTAIDQQKIYGAIAEKNLKDQIMVYPGADEVGFTLLARAYNDYHQLTPKVYVHFASTFGPQLVPLYEDRIINESLKAHVMAAGMQLWSDRETADLILAYNTPGKIMQESWDQLTKKDVTYDSYRHLLTFVREIKLDLAAGRKVAMCDSAFANGGDLELIAMLDKQGILDQLLCYKAWNTNCNSLGSALAAMTFALQNPNEAQRLDNLVSNLFEDAFYQASVRRNLTDDLLPRLGKNYFDIVGKEQEVMKACKNSLSVLAQSYLSNSFKGGTFHFKKLEFPWKRMFEINCQITLEEEE</sequence>
<accession>A0A367CG58</accession>
<dbReference type="InterPro" id="IPR025394">
    <property type="entry name" value="DUF4127"/>
</dbReference>
<dbReference type="AlphaFoldDB" id="A0A367CG58"/>
<protein>
    <recommendedName>
        <fullName evidence="3">DUF4127 family protein</fullName>
    </recommendedName>
</protein>
<evidence type="ECO:0008006" key="3">
    <source>
        <dbReference type="Google" id="ProtNLM"/>
    </source>
</evidence>
<evidence type="ECO:0000313" key="1">
    <source>
        <dbReference type="EMBL" id="RCA11476.1"/>
    </source>
</evidence>
<reference evidence="1 2" key="1">
    <citation type="submission" date="2015-06" db="EMBL/GenBank/DDBJ databases">
        <title>The Genome Sequence of Enterococcus durans 4EA1.</title>
        <authorList>
            <consortium name="The Broad Institute Genomics Platform"/>
            <consortium name="The Broad Institute Genome Sequencing Center for Infectious Disease"/>
            <person name="Earl A.M."/>
            <person name="Van Tyne D."/>
            <person name="Lebreton F."/>
            <person name="Saavedra J.T."/>
            <person name="Gilmore M.S."/>
            <person name="Manson Mcguire A."/>
            <person name="Clock S."/>
            <person name="Crupain M."/>
            <person name="Rangan U."/>
            <person name="Young S."/>
            <person name="Abouelleil A."/>
            <person name="Cao P."/>
            <person name="Chapman S.B."/>
            <person name="Griggs A."/>
            <person name="Priest M."/>
            <person name="Shea T."/>
            <person name="Wortman J."/>
            <person name="Nusbaum C."/>
            <person name="Birren B."/>
        </authorList>
    </citation>
    <scope>NUCLEOTIDE SEQUENCE [LARGE SCALE GENOMIC DNA]</scope>
    <source>
        <strain evidence="1 2">4EA1</strain>
    </source>
</reference>
<name>A0A367CG58_9ENTE</name>